<protein>
    <recommendedName>
        <fullName evidence="4">DUF4124 domain-containing protein</fullName>
    </recommendedName>
</protein>
<feature type="compositionally biased region" description="Low complexity" evidence="1">
    <location>
        <begin position="139"/>
        <end position="152"/>
    </location>
</feature>
<feature type="region of interest" description="Disordered" evidence="1">
    <location>
        <begin position="100"/>
        <end position="159"/>
    </location>
</feature>
<accession>A0ABX0M0H8</accession>
<evidence type="ECO:0008006" key="4">
    <source>
        <dbReference type="Google" id="ProtNLM"/>
    </source>
</evidence>
<gene>
    <name evidence="2" type="ORF">F0185_19715</name>
</gene>
<sequence length="234" mass="25510">MRNKTIAARICDATQAQAPRASTFRHPIIPTSMQTRSLYLTLILASLCSGAHAGLYKCKGPNSHPIYQNAPCPPPASAYAKKMPTLAERNALVRQQKLAEKNERYADDRPGANWDPSRKPTASMPPPVHVTAPVQPGVQAQAKPAATQKAAPGGSSKSEYEQKLAAEKLEADNAKIRARNKSIDCNNERQQLAVVRDGRGVHTVDNKGNRNFISDPQRDAAITEAERRVARACR</sequence>
<organism evidence="2 3">
    <name type="scientific">Massilia rubra</name>
    <dbReference type="NCBI Taxonomy" id="2607910"/>
    <lineage>
        <taxon>Bacteria</taxon>
        <taxon>Pseudomonadati</taxon>
        <taxon>Pseudomonadota</taxon>
        <taxon>Betaproteobacteria</taxon>
        <taxon>Burkholderiales</taxon>
        <taxon>Oxalobacteraceae</taxon>
        <taxon>Telluria group</taxon>
        <taxon>Massilia</taxon>
    </lineage>
</organism>
<feature type="compositionally biased region" description="Basic and acidic residues" evidence="1">
    <location>
        <begin position="100"/>
        <end position="110"/>
    </location>
</feature>
<name>A0ABX0M0H8_9BURK</name>
<dbReference type="RefSeq" id="WP_167227307.1">
    <property type="nucleotide sequence ID" value="NZ_VUYU01000013.1"/>
</dbReference>
<evidence type="ECO:0000313" key="3">
    <source>
        <dbReference type="Proteomes" id="UP000785613"/>
    </source>
</evidence>
<reference evidence="2 3" key="1">
    <citation type="submission" date="2019-09" db="EMBL/GenBank/DDBJ databases">
        <title>Taxonomy of Antarctic Massilia spp.: description of Massilia rubra sp. nov., Massilia aquatica sp. nov., Massilia mucilaginosa sp. nov., Massilia frigida sp. nov. isolated from streams, lakes and regoliths.</title>
        <authorList>
            <person name="Holochova P."/>
            <person name="Sedlacek I."/>
            <person name="Kralova S."/>
            <person name="Maslanova I."/>
            <person name="Busse H.-J."/>
            <person name="Stankova E."/>
            <person name="Vrbovska V."/>
            <person name="Kovarovic V."/>
            <person name="Bartak M."/>
            <person name="Svec P."/>
            <person name="Pantucek R."/>
        </authorList>
    </citation>
    <scope>NUCLEOTIDE SEQUENCE [LARGE SCALE GENOMIC DNA]</scope>
    <source>
        <strain evidence="2 3">CCM 8692</strain>
    </source>
</reference>
<evidence type="ECO:0000256" key="1">
    <source>
        <dbReference type="SAM" id="MobiDB-lite"/>
    </source>
</evidence>
<keyword evidence="3" id="KW-1185">Reference proteome</keyword>
<comment type="caution">
    <text evidence="2">The sequence shown here is derived from an EMBL/GenBank/DDBJ whole genome shotgun (WGS) entry which is preliminary data.</text>
</comment>
<dbReference type="Proteomes" id="UP000785613">
    <property type="component" value="Unassembled WGS sequence"/>
</dbReference>
<evidence type="ECO:0000313" key="2">
    <source>
        <dbReference type="EMBL" id="NHZ35796.1"/>
    </source>
</evidence>
<proteinExistence type="predicted"/>
<dbReference type="EMBL" id="VUYU01000013">
    <property type="protein sequence ID" value="NHZ35796.1"/>
    <property type="molecule type" value="Genomic_DNA"/>
</dbReference>